<dbReference type="HOGENOM" id="CLU_026244_1_2_1"/>
<evidence type="ECO:0000256" key="5">
    <source>
        <dbReference type="ARBA" id="ARBA00012763"/>
    </source>
</evidence>
<keyword evidence="7" id="KW-0001">2Fe-2S</keyword>
<dbReference type="SUPFAM" id="SSF50022">
    <property type="entry name" value="ISP domain"/>
    <property type="match status" value="1"/>
</dbReference>
<dbReference type="GO" id="GO:0005506">
    <property type="term" value="F:iron ion binding"/>
    <property type="evidence" value="ECO:0007669"/>
    <property type="project" value="InterPro"/>
</dbReference>
<comment type="catalytic activity">
    <reaction evidence="12">
        <text>choline + 2 reduced [2Fe-2S]-[ferredoxin] + O2 + 2 H(+) = betaine aldehyde hydrate + 2 oxidized [2Fe-2S]-[ferredoxin] + H2O</text>
        <dbReference type="Rhea" id="RHEA:17769"/>
        <dbReference type="Rhea" id="RHEA-COMP:10000"/>
        <dbReference type="Rhea" id="RHEA-COMP:10001"/>
        <dbReference type="ChEBI" id="CHEBI:15354"/>
        <dbReference type="ChEBI" id="CHEBI:15377"/>
        <dbReference type="ChEBI" id="CHEBI:15378"/>
        <dbReference type="ChEBI" id="CHEBI:15379"/>
        <dbReference type="ChEBI" id="CHEBI:15870"/>
        <dbReference type="ChEBI" id="CHEBI:33737"/>
        <dbReference type="ChEBI" id="CHEBI:33738"/>
        <dbReference type="EC" id="1.14.15.7"/>
    </reaction>
</comment>
<dbReference type="SUPFAM" id="SSF55961">
    <property type="entry name" value="Bet v1-like"/>
    <property type="match status" value="1"/>
</dbReference>
<accession>W9X6F4</accession>
<protein>
    <recommendedName>
        <fullName evidence="6">Choline monooxygenase, chloroplastic</fullName>
        <ecNumber evidence="5">1.14.15.7</ecNumber>
    </recommendedName>
</protein>
<keyword evidence="11" id="KW-0411">Iron-sulfur</keyword>
<evidence type="ECO:0000256" key="10">
    <source>
        <dbReference type="ARBA" id="ARBA00023004"/>
    </source>
</evidence>
<reference evidence="14 15" key="1">
    <citation type="submission" date="2013-03" db="EMBL/GenBank/DDBJ databases">
        <title>The Genome Sequence of Cladophialophora psammophila CBS 110553.</title>
        <authorList>
            <consortium name="The Broad Institute Genomics Platform"/>
            <person name="Cuomo C."/>
            <person name="de Hoog S."/>
            <person name="Gorbushina A."/>
            <person name="Walker B."/>
            <person name="Young S.K."/>
            <person name="Zeng Q."/>
            <person name="Gargeya S."/>
            <person name="Fitzgerald M."/>
            <person name="Haas B."/>
            <person name="Abouelleil A."/>
            <person name="Allen A.W."/>
            <person name="Alvarado L."/>
            <person name="Arachchi H.M."/>
            <person name="Berlin A.M."/>
            <person name="Chapman S.B."/>
            <person name="Gainer-Dewar J."/>
            <person name="Goldberg J."/>
            <person name="Griggs A."/>
            <person name="Gujja S."/>
            <person name="Hansen M."/>
            <person name="Howarth C."/>
            <person name="Imamovic A."/>
            <person name="Ireland A."/>
            <person name="Larimer J."/>
            <person name="McCowan C."/>
            <person name="Murphy C."/>
            <person name="Pearson M."/>
            <person name="Poon T.W."/>
            <person name="Priest M."/>
            <person name="Roberts A."/>
            <person name="Saif S."/>
            <person name="Shea T."/>
            <person name="Sisk P."/>
            <person name="Sykes S."/>
            <person name="Wortman J."/>
            <person name="Nusbaum C."/>
            <person name="Birren B."/>
        </authorList>
    </citation>
    <scope>NUCLEOTIDE SEQUENCE [LARGE SCALE GENOMIC DNA]</scope>
    <source>
        <strain evidence="14 15">CBS 110553</strain>
    </source>
</reference>
<comment type="similarity">
    <text evidence="4">Belongs to the choline monooxygenase family.</text>
</comment>
<feature type="domain" description="Rieske" evidence="13">
    <location>
        <begin position="38"/>
        <end position="123"/>
    </location>
</feature>
<evidence type="ECO:0000256" key="9">
    <source>
        <dbReference type="ARBA" id="ARBA00023002"/>
    </source>
</evidence>
<evidence type="ECO:0000259" key="13">
    <source>
        <dbReference type="PROSITE" id="PS51296"/>
    </source>
</evidence>
<gene>
    <name evidence="14" type="ORF">A1O5_05001</name>
</gene>
<evidence type="ECO:0000256" key="7">
    <source>
        <dbReference type="ARBA" id="ARBA00022714"/>
    </source>
</evidence>
<name>W9X6F4_9EURO</name>
<dbReference type="InterPro" id="IPR015879">
    <property type="entry name" value="Ring_hydroxy_dOase_asu_C_dom"/>
</dbReference>
<evidence type="ECO:0000256" key="12">
    <source>
        <dbReference type="ARBA" id="ARBA00049097"/>
    </source>
</evidence>
<comment type="caution">
    <text evidence="14">The sequence shown here is derived from an EMBL/GenBank/DDBJ whole genome shotgun (WGS) entry which is preliminary data.</text>
</comment>
<keyword evidence="10" id="KW-0408">Iron</keyword>
<organism evidence="14 15">
    <name type="scientific">Cladophialophora psammophila CBS 110553</name>
    <dbReference type="NCBI Taxonomy" id="1182543"/>
    <lineage>
        <taxon>Eukaryota</taxon>
        <taxon>Fungi</taxon>
        <taxon>Dikarya</taxon>
        <taxon>Ascomycota</taxon>
        <taxon>Pezizomycotina</taxon>
        <taxon>Eurotiomycetes</taxon>
        <taxon>Chaetothyriomycetidae</taxon>
        <taxon>Chaetothyriales</taxon>
        <taxon>Herpotrichiellaceae</taxon>
        <taxon>Cladophialophora</taxon>
    </lineage>
</organism>
<dbReference type="EMBL" id="AMGX01000006">
    <property type="protein sequence ID" value="EXJ72496.1"/>
    <property type="molecule type" value="Genomic_DNA"/>
</dbReference>
<dbReference type="OrthoDB" id="426882at2759"/>
<evidence type="ECO:0000256" key="3">
    <source>
        <dbReference type="ARBA" id="ARBA00004866"/>
    </source>
</evidence>
<dbReference type="PANTHER" id="PTHR43756">
    <property type="entry name" value="CHOLINE MONOOXYGENASE, CHLOROPLASTIC"/>
    <property type="match status" value="1"/>
</dbReference>
<dbReference type="CDD" id="cd03469">
    <property type="entry name" value="Rieske_RO_Alpha_N"/>
    <property type="match status" value="1"/>
</dbReference>
<evidence type="ECO:0000256" key="2">
    <source>
        <dbReference type="ARBA" id="ARBA00002149"/>
    </source>
</evidence>
<dbReference type="Gene3D" id="2.102.10.10">
    <property type="entry name" value="Rieske [2Fe-2S] iron-sulphur domain"/>
    <property type="match status" value="1"/>
</dbReference>
<evidence type="ECO:0000256" key="11">
    <source>
        <dbReference type="ARBA" id="ARBA00023014"/>
    </source>
</evidence>
<evidence type="ECO:0000256" key="6">
    <source>
        <dbReference type="ARBA" id="ARBA00014931"/>
    </source>
</evidence>
<dbReference type="InterPro" id="IPR017941">
    <property type="entry name" value="Rieske_2Fe-2S"/>
</dbReference>
<keyword evidence="8" id="KW-0479">Metal-binding</keyword>
<keyword evidence="9" id="KW-0560">Oxidoreductase</keyword>
<evidence type="ECO:0000256" key="4">
    <source>
        <dbReference type="ARBA" id="ARBA00010848"/>
    </source>
</evidence>
<dbReference type="Gene3D" id="3.90.380.10">
    <property type="entry name" value="Naphthalene 1,2-dioxygenase Alpha Subunit, Chain A, domain 1"/>
    <property type="match status" value="2"/>
</dbReference>
<dbReference type="GO" id="GO:0051537">
    <property type="term" value="F:2 iron, 2 sulfur cluster binding"/>
    <property type="evidence" value="ECO:0007669"/>
    <property type="project" value="UniProtKB-KW"/>
</dbReference>
<comment type="function">
    <text evidence="2">Catalyzes the first step of the osmoprotectant glycine betaine synthesis.</text>
</comment>
<dbReference type="AlphaFoldDB" id="W9X6F4"/>
<dbReference type="GO" id="GO:0019285">
    <property type="term" value="P:glycine betaine biosynthetic process from choline"/>
    <property type="evidence" value="ECO:0007669"/>
    <property type="project" value="UniProtKB-UniPathway"/>
</dbReference>
<dbReference type="GO" id="GO:0019133">
    <property type="term" value="F:choline monooxygenase activity"/>
    <property type="evidence" value="ECO:0007669"/>
    <property type="project" value="UniProtKB-EC"/>
</dbReference>
<dbReference type="EC" id="1.14.15.7" evidence="5"/>
<keyword evidence="15" id="KW-1185">Reference proteome</keyword>
<comment type="cofactor">
    <cofactor evidence="1">
        <name>Fe cation</name>
        <dbReference type="ChEBI" id="CHEBI:24875"/>
    </cofactor>
</comment>
<dbReference type="Proteomes" id="UP000019471">
    <property type="component" value="Unassembled WGS sequence"/>
</dbReference>
<dbReference type="Pfam" id="PF00355">
    <property type="entry name" value="Rieske"/>
    <property type="match status" value="1"/>
</dbReference>
<dbReference type="UniPathway" id="UPA00529">
    <property type="reaction ID" value="UER00430"/>
</dbReference>
<dbReference type="RefSeq" id="XP_007743794.1">
    <property type="nucleotide sequence ID" value="XM_007745604.1"/>
</dbReference>
<comment type="pathway">
    <text evidence="3">Amine and polyamine biosynthesis; betaine biosynthesis via choline pathway; betaine aldehyde from choline (monooxygenase route): step 1/1.</text>
</comment>
<dbReference type="CDD" id="cd00680">
    <property type="entry name" value="RHO_alpha_C"/>
    <property type="match status" value="1"/>
</dbReference>
<dbReference type="PANTHER" id="PTHR43756:SF5">
    <property type="entry name" value="CHOLINE MONOOXYGENASE, CHLOROPLASTIC"/>
    <property type="match status" value="1"/>
</dbReference>
<dbReference type="eggNOG" id="ENOG502QQJW">
    <property type="taxonomic scope" value="Eukaryota"/>
</dbReference>
<evidence type="ECO:0000313" key="14">
    <source>
        <dbReference type="EMBL" id="EXJ72496.1"/>
    </source>
</evidence>
<dbReference type="PROSITE" id="PS51296">
    <property type="entry name" value="RIESKE"/>
    <property type="match status" value="1"/>
</dbReference>
<evidence type="ECO:0000256" key="8">
    <source>
        <dbReference type="ARBA" id="ARBA00022723"/>
    </source>
</evidence>
<dbReference type="GeneID" id="19189721"/>
<dbReference type="InterPro" id="IPR036922">
    <property type="entry name" value="Rieske_2Fe-2S_sf"/>
</dbReference>
<proteinExistence type="inferred from homology"/>
<evidence type="ECO:0000256" key="1">
    <source>
        <dbReference type="ARBA" id="ARBA00001962"/>
    </source>
</evidence>
<dbReference type="InterPro" id="IPR001663">
    <property type="entry name" value="Rng_hydr_dOase-A"/>
</dbReference>
<sequence>MLEASNSSFSTTLPASWFREKAIYDLERRAIFSKRWIIVSHKARFEKPGQYVRYDMAGYPFFIVNDRKGNIKAFLNVCRHRAFPIVHEQQGTASIFSCKYHGWSYGLGGNLAKAPRFEAYPEFDKTQFSLYAVHLHIDDMGFIWVNLDGEERPQISWEEQFLEVDHQTRLECIKMDDYVFAESWSLDACHFNWKTLVENYNECYHCQVAHPGIAPAITKDSKFDVETVRSYVRHLGEDNSVDDIVASPTYMFPNASHTITRHFFYIMSIVPLSSTTSSMRYEIYRNKNSSLETFTKEVEFFKQVEREDKWLGNETQRNLNTDTYVSGPLHPYMEQAVAYFEGLTRQALREHMDKEKEAGREIWPVRRPYKGEQLALDEDFCKEVCSSSTLANGGKEWF</sequence>
<dbReference type="Pfam" id="PF00848">
    <property type="entry name" value="Ring_hydroxyl_A"/>
    <property type="match status" value="1"/>
</dbReference>
<evidence type="ECO:0000313" key="15">
    <source>
        <dbReference type="Proteomes" id="UP000019471"/>
    </source>
</evidence>
<dbReference type="PRINTS" id="PR00090">
    <property type="entry name" value="RNGDIOXGNASE"/>
</dbReference>